<feature type="transmembrane region" description="Helical" evidence="6">
    <location>
        <begin position="40"/>
        <end position="66"/>
    </location>
</feature>
<keyword evidence="2" id="KW-1003">Cell membrane</keyword>
<comment type="subcellular location">
    <subcellularLocation>
        <location evidence="1">Cell membrane</location>
        <topology evidence="1">Multi-pass membrane protein</topology>
    </subcellularLocation>
</comment>
<dbReference type="Proteomes" id="UP000594800">
    <property type="component" value="Chromosome"/>
</dbReference>
<proteinExistence type="predicted"/>
<evidence type="ECO:0000313" key="8">
    <source>
        <dbReference type="Proteomes" id="UP000594800"/>
    </source>
</evidence>
<organism evidence="7 8">
    <name type="scientific">Pontivivens ytuae</name>
    <dbReference type="NCBI Taxonomy" id="2789856"/>
    <lineage>
        <taxon>Bacteria</taxon>
        <taxon>Pseudomonadati</taxon>
        <taxon>Pseudomonadota</taxon>
        <taxon>Alphaproteobacteria</taxon>
        <taxon>Rhodobacterales</taxon>
        <taxon>Paracoccaceae</taxon>
        <taxon>Pontivivens</taxon>
    </lineage>
</organism>
<accession>A0A7S9QD38</accession>
<keyword evidence="5 6" id="KW-0472">Membrane</keyword>
<dbReference type="GO" id="GO:0005886">
    <property type="term" value="C:plasma membrane"/>
    <property type="evidence" value="ECO:0007669"/>
    <property type="project" value="UniProtKB-SubCell"/>
</dbReference>
<evidence type="ECO:0000256" key="5">
    <source>
        <dbReference type="ARBA" id="ARBA00023136"/>
    </source>
</evidence>
<sequence length="210" mass="21985">MAVLETLVPILLAFFIVAASPGPANIATATIAMRFGRRRALVFGAGLSVGLAFWGVIAASGLGAVLQGSAQVLFVLKILGGLYLLWLAFQSGRAALKPGEAMPARTAEGRWFVRGLMLNLSNPKAVFAWLTVLSMGLEAGDGRGLLILATLVCVALGFVNYAAHALTFSLPGFMAGYRRCQRWIDGAVAGLFSLAGFGLIRSAFQRGPAA</sequence>
<feature type="transmembrane region" description="Helical" evidence="6">
    <location>
        <begin position="144"/>
        <end position="163"/>
    </location>
</feature>
<keyword evidence="3 6" id="KW-0812">Transmembrane</keyword>
<evidence type="ECO:0000256" key="1">
    <source>
        <dbReference type="ARBA" id="ARBA00004651"/>
    </source>
</evidence>
<gene>
    <name evidence="7" type="ORF">I0K15_03720</name>
</gene>
<dbReference type="RefSeq" id="WP_196104089.1">
    <property type="nucleotide sequence ID" value="NZ_CP064942.1"/>
</dbReference>
<dbReference type="PANTHER" id="PTHR30086:SF19">
    <property type="entry name" value="THREONINE EFFLUX PROTEIN"/>
    <property type="match status" value="1"/>
</dbReference>
<dbReference type="AlphaFoldDB" id="A0A7S9QD38"/>
<dbReference type="InterPro" id="IPR001123">
    <property type="entry name" value="LeuE-type"/>
</dbReference>
<feature type="transmembrane region" description="Helical" evidence="6">
    <location>
        <begin position="111"/>
        <end position="132"/>
    </location>
</feature>
<evidence type="ECO:0000313" key="7">
    <source>
        <dbReference type="EMBL" id="QPH54888.1"/>
    </source>
</evidence>
<evidence type="ECO:0000256" key="6">
    <source>
        <dbReference type="SAM" id="Phobius"/>
    </source>
</evidence>
<evidence type="ECO:0000256" key="4">
    <source>
        <dbReference type="ARBA" id="ARBA00022989"/>
    </source>
</evidence>
<dbReference type="GO" id="GO:0015171">
    <property type="term" value="F:amino acid transmembrane transporter activity"/>
    <property type="evidence" value="ECO:0007669"/>
    <property type="project" value="TreeGrafter"/>
</dbReference>
<feature type="transmembrane region" description="Helical" evidence="6">
    <location>
        <begin position="72"/>
        <end position="90"/>
    </location>
</feature>
<feature type="transmembrane region" description="Helical" evidence="6">
    <location>
        <begin position="183"/>
        <end position="204"/>
    </location>
</feature>
<reference evidence="7 8" key="1">
    <citation type="submission" date="2020-11" db="EMBL/GenBank/DDBJ databases">
        <title>Description of Pontivivens ytuae sp. nov. isolated from deep sea sediment of Mariana Trench.</title>
        <authorList>
            <person name="Wang Z."/>
            <person name="Sun Q.-L."/>
            <person name="Xu X.-D."/>
            <person name="Tang Y.-Z."/>
            <person name="Zhang J."/>
        </authorList>
    </citation>
    <scope>NUCLEOTIDE SEQUENCE [LARGE SCALE GENOMIC DNA]</scope>
    <source>
        <strain evidence="7 8">MT2928</strain>
    </source>
</reference>
<evidence type="ECO:0000256" key="2">
    <source>
        <dbReference type="ARBA" id="ARBA00022475"/>
    </source>
</evidence>
<dbReference type="EMBL" id="CP064942">
    <property type="protein sequence ID" value="QPH54888.1"/>
    <property type="molecule type" value="Genomic_DNA"/>
</dbReference>
<dbReference type="KEGG" id="poz:I0K15_03720"/>
<name>A0A7S9QD38_9RHOB</name>
<dbReference type="Pfam" id="PF01810">
    <property type="entry name" value="LysE"/>
    <property type="match status" value="1"/>
</dbReference>
<feature type="transmembrane region" description="Helical" evidence="6">
    <location>
        <begin position="6"/>
        <end position="28"/>
    </location>
</feature>
<protein>
    <submittedName>
        <fullName evidence="7">LysE family translocator</fullName>
    </submittedName>
</protein>
<dbReference type="PANTHER" id="PTHR30086">
    <property type="entry name" value="ARGININE EXPORTER PROTEIN ARGO"/>
    <property type="match status" value="1"/>
</dbReference>
<evidence type="ECO:0000256" key="3">
    <source>
        <dbReference type="ARBA" id="ARBA00022692"/>
    </source>
</evidence>
<keyword evidence="8" id="KW-1185">Reference proteome</keyword>
<keyword evidence="4 6" id="KW-1133">Transmembrane helix</keyword>